<gene>
    <name evidence="1" type="ORF">ACFSAH_00570</name>
</gene>
<evidence type="ECO:0000313" key="1">
    <source>
        <dbReference type="EMBL" id="MFD1628345.1"/>
    </source>
</evidence>
<proteinExistence type="predicted"/>
<dbReference type="EMBL" id="JBHUDG010000001">
    <property type="protein sequence ID" value="MFD1628345.1"/>
    <property type="molecule type" value="Genomic_DNA"/>
</dbReference>
<evidence type="ECO:0000313" key="2">
    <source>
        <dbReference type="Proteomes" id="UP001597118"/>
    </source>
</evidence>
<accession>A0ABW4I6H4</accession>
<protein>
    <recommendedName>
        <fullName evidence="3">HEAT repeat-containing protein</fullName>
    </recommendedName>
</protein>
<reference evidence="2" key="1">
    <citation type="journal article" date="2019" name="Int. J. Syst. Evol. Microbiol.">
        <title>The Global Catalogue of Microorganisms (GCM) 10K type strain sequencing project: providing services to taxonomists for standard genome sequencing and annotation.</title>
        <authorList>
            <consortium name="The Broad Institute Genomics Platform"/>
            <consortium name="The Broad Institute Genome Sequencing Center for Infectious Disease"/>
            <person name="Wu L."/>
            <person name="Ma J."/>
        </authorList>
    </citation>
    <scope>NUCLEOTIDE SEQUENCE [LARGE SCALE GENOMIC DNA]</scope>
    <source>
        <strain evidence="2">CCUG 53762</strain>
    </source>
</reference>
<comment type="caution">
    <text evidence="1">The sequence shown here is derived from an EMBL/GenBank/DDBJ whole genome shotgun (WGS) entry which is preliminary data.</text>
</comment>
<name>A0ABW4I6H4_9SPHI</name>
<dbReference type="RefSeq" id="WP_379660732.1">
    <property type="nucleotide sequence ID" value="NZ_JBHUDG010000001.1"/>
</dbReference>
<keyword evidence="2" id="KW-1185">Reference proteome</keyword>
<sequence length="347" mass="39804">MIIVFLLLLTDDMLNAQEANRYTNFSKEEVFDFISENESVKVYLLTNNEGLKEYYTANLTGNVCLDGLCKPINIDLYWDLLGNFKDYTTTKRNTLTKFDHIEFTPEDHIKLKEILADTGSLLKDYGMEDLVDTTVKVVSLIKVDAVTSATNKTFEGAIVPGAVYTVYKLWHFVNSDIRQKVLAYSQKNLFTDAEVKRLLLSGNRDYQYFLIENIPDSKVEIFKEQLIQLLDDKDDFVPLYALSKLPDGVWTDGELQAKVFKQMPDFKNPVRIYILEKLSHSAISVKNLRLLIGAIPSLSGKQLDLAFDILKTNKTVLKKQLQKELKSLLSGKQERIEEYTQDLLKQL</sequence>
<organism evidence="1 2">
    <name type="scientific">Pseudopedobacter beijingensis</name>
    <dbReference type="NCBI Taxonomy" id="1207056"/>
    <lineage>
        <taxon>Bacteria</taxon>
        <taxon>Pseudomonadati</taxon>
        <taxon>Bacteroidota</taxon>
        <taxon>Sphingobacteriia</taxon>
        <taxon>Sphingobacteriales</taxon>
        <taxon>Sphingobacteriaceae</taxon>
        <taxon>Pseudopedobacter</taxon>
    </lineage>
</organism>
<evidence type="ECO:0008006" key="3">
    <source>
        <dbReference type="Google" id="ProtNLM"/>
    </source>
</evidence>
<dbReference type="Proteomes" id="UP001597118">
    <property type="component" value="Unassembled WGS sequence"/>
</dbReference>